<dbReference type="Proteomes" id="UP000663722">
    <property type="component" value="Chromosome"/>
</dbReference>
<accession>A0A975BML3</accession>
<dbReference type="EMBL" id="CP061800">
    <property type="protein sequence ID" value="QTA88283.1"/>
    <property type="molecule type" value="Genomic_DNA"/>
</dbReference>
<proteinExistence type="predicted"/>
<protein>
    <recommendedName>
        <fullName evidence="3">HTH cro/C1-type domain-containing protein</fullName>
    </recommendedName>
</protein>
<evidence type="ECO:0000313" key="2">
    <source>
        <dbReference type="Proteomes" id="UP000663722"/>
    </source>
</evidence>
<sequence>MTLLLDEVKTAWPVVANFLTPPRSAEDYRLLQARLDQLEQETEEGGSLETLMDYLGEMLDQYELTHFQEVANIDTGDVSPGEILERFMERNGLEADDLAPIFGHTVQVSEVLAGQREITLEQLRQLHDMYGLPVNLFFRESATVLSFHKSDKRRRKINK</sequence>
<gene>
    <name evidence="1" type="ORF">dnm_043250</name>
</gene>
<keyword evidence="2" id="KW-1185">Reference proteome</keyword>
<dbReference type="RefSeq" id="WP_207683117.1">
    <property type="nucleotide sequence ID" value="NZ_CP061800.1"/>
</dbReference>
<dbReference type="KEGG" id="dmm:dnm_043250"/>
<dbReference type="InterPro" id="IPR010982">
    <property type="entry name" value="Lambda_DNA-bd_dom_sf"/>
</dbReference>
<evidence type="ECO:0000313" key="1">
    <source>
        <dbReference type="EMBL" id="QTA88283.1"/>
    </source>
</evidence>
<organism evidence="1 2">
    <name type="scientific">Desulfonema magnum</name>
    <dbReference type="NCBI Taxonomy" id="45655"/>
    <lineage>
        <taxon>Bacteria</taxon>
        <taxon>Pseudomonadati</taxon>
        <taxon>Thermodesulfobacteriota</taxon>
        <taxon>Desulfobacteria</taxon>
        <taxon>Desulfobacterales</taxon>
        <taxon>Desulfococcaceae</taxon>
        <taxon>Desulfonema</taxon>
    </lineage>
</organism>
<dbReference type="Gene3D" id="1.10.260.40">
    <property type="entry name" value="lambda repressor-like DNA-binding domains"/>
    <property type="match status" value="1"/>
</dbReference>
<dbReference type="SUPFAM" id="SSF47413">
    <property type="entry name" value="lambda repressor-like DNA-binding domains"/>
    <property type="match status" value="1"/>
</dbReference>
<name>A0A975BML3_9BACT</name>
<evidence type="ECO:0008006" key="3">
    <source>
        <dbReference type="Google" id="ProtNLM"/>
    </source>
</evidence>
<dbReference type="AlphaFoldDB" id="A0A975BML3"/>
<dbReference type="GO" id="GO:0003677">
    <property type="term" value="F:DNA binding"/>
    <property type="evidence" value="ECO:0007669"/>
    <property type="project" value="InterPro"/>
</dbReference>
<reference evidence="1" key="1">
    <citation type="journal article" date="2021" name="Microb. Physiol.">
        <title>Proteogenomic Insights into the Physiology of Marine, Sulfate-Reducing, Filamentous Desulfonema limicola and Desulfonema magnum.</title>
        <authorList>
            <person name="Schnaars V."/>
            <person name="Wohlbrand L."/>
            <person name="Scheve S."/>
            <person name="Hinrichs C."/>
            <person name="Reinhardt R."/>
            <person name="Rabus R."/>
        </authorList>
    </citation>
    <scope>NUCLEOTIDE SEQUENCE</scope>
    <source>
        <strain evidence="1">4be13</strain>
    </source>
</reference>